<dbReference type="RefSeq" id="WP_160497449.1">
    <property type="nucleotide sequence ID" value="NZ_WUBI01000001.1"/>
</dbReference>
<dbReference type="SUPFAM" id="SSF49785">
    <property type="entry name" value="Galactose-binding domain-like"/>
    <property type="match status" value="2"/>
</dbReference>
<evidence type="ECO:0000256" key="1">
    <source>
        <dbReference type="ARBA" id="ARBA00023157"/>
    </source>
</evidence>
<protein>
    <recommendedName>
        <fullName evidence="3">Fibronectin type-III domain-containing protein</fullName>
    </recommendedName>
</protein>
<comment type="caution">
    <text evidence="4">The sequence shown here is derived from an EMBL/GenBank/DDBJ whole genome shotgun (WGS) entry which is preliminary data.</text>
</comment>
<dbReference type="InterPro" id="IPR003961">
    <property type="entry name" value="FN3_dom"/>
</dbReference>
<dbReference type="GO" id="GO:0016020">
    <property type="term" value="C:membrane"/>
    <property type="evidence" value="ECO:0007669"/>
    <property type="project" value="UniProtKB-SubCell"/>
</dbReference>
<feature type="signal peptide" evidence="2">
    <location>
        <begin position="1"/>
        <end position="19"/>
    </location>
</feature>
<dbReference type="PANTHER" id="PTHR44170">
    <property type="entry name" value="PROTEIN SIDEKICK"/>
    <property type="match status" value="1"/>
</dbReference>
<dbReference type="Pfam" id="PF08305">
    <property type="entry name" value="NPCBM"/>
    <property type="match status" value="2"/>
</dbReference>
<dbReference type="InterPro" id="IPR038637">
    <property type="entry name" value="NPCBM_sf"/>
</dbReference>
<dbReference type="InterPro" id="IPR012341">
    <property type="entry name" value="6hp_glycosidase-like_sf"/>
</dbReference>
<dbReference type="Gene3D" id="2.60.120.1060">
    <property type="entry name" value="NPCBM/NEW2 domain"/>
    <property type="match status" value="2"/>
</dbReference>
<dbReference type="InterPro" id="IPR013783">
    <property type="entry name" value="Ig-like_fold"/>
</dbReference>
<accession>A0A7X3IIA0</accession>
<dbReference type="SMART" id="SM00060">
    <property type="entry name" value="FN3"/>
    <property type="match status" value="2"/>
</dbReference>
<dbReference type="Gene3D" id="1.50.10.10">
    <property type="match status" value="1"/>
</dbReference>
<dbReference type="Pfam" id="PF00041">
    <property type="entry name" value="fn3"/>
    <property type="match status" value="2"/>
</dbReference>
<keyword evidence="5" id="KW-1185">Reference proteome</keyword>
<feature type="chain" id="PRO_5039496811" description="Fibronectin type-III domain-containing protein" evidence="2">
    <location>
        <begin position="20"/>
        <end position="1116"/>
    </location>
</feature>
<dbReference type="InterPro" id="IPR008928">
    <property type="entry name" value="6-hairpin_glycosidase_sf"/>
</dbReference>
<dbReference type="SUPFAM" id="SSF48208">
    <property type="entry name" value="Six-hairpin glycosidases"/>
    <property type="match status" value="1"/>
</dbReference>
<evidence type="ECO:0000256" key="2">
    <source>
        <dbReference type="SAM" id="SignalP"/>
    </source>
</evidence>
<reference evidence="4 5" key="1">
    <citation type="submission" date="2019-12" db="EMBL/GenBank/DDBJ databases">
        <title>Paenibacillus sp. nov., an endophytic bacterium isolated from the stem of Dendrobium.</title>
        <authorList>
            <person name="Zhao R."/>
        </authorList>
    </citation>
    <scope>NUCLEOTIDE SEQUENCE [LARGE SCALE GENOMIC DNA]</scope>
    <source>
        <strain evidence="4 5">HJL G12</strain>
    </source>
</reference>
<dbReference type="SUPFAM" id="SSF49265">
    <property type="entry name" value="Fibronectin type III"/>
    <property type="match status" value="2"/>
</dbReference>
<dbReference type="GO" id="GO:0098609">
    <property type="term" value="P:cell-cell adhesion"/>
    <property type="evidence" value="ECO:0007669"/>
    <property type="project" value="TreeGrafter"/>
</dbReference>
<dbReference type="EMBL" id="WUBI01000001">
    <property type="protein sequence ID" value="MWV43991.1"/>
    <property type="molecule type" value="Genomic_DNA"/>
</dbReference>
<keyword evidence="2" id="KW-0732">Signal</keyword>
<dbReference type="PROSITE" id="PS50853">
    <property type="entry name" value="FN3"/>
    <property type="match status" value="2"/>
</dbReference>
<dbReference type="InterPro" id="IPR036116">
    <property type="entry name" value="FN3_sf"/>
</dbReference>
<evidence type="ECO:0000313" key="5">
    <source>
        <dbReference type="Proteomes" id="UP000460318"/>
    </source>
</evidence>
<keyword evidence="1" id="KW-1015">Disulfide bond</keyword>
<dbReference type="Gene3D" id="2.60.40.10">
    <property type="entry name" value="Immunoglobulins"/>
    <property type="match status" value="2"/>
</dbReference>
<dbReference type="GO" id="GO:0005975">
    <property type="term" value="P:carbohydrate metabolic process"/>
    <property type="evidence" value="ECO:0007669"/>
    <property type="project" value="InterPro"/>
</dbReference>
<evidence type="ECO:0000259" key="3">
    <source>
        <dbReference type="PROSITE" id="PS50853"/>
    </source>
</evidence>
<dbReference type="Proteomes" id="UP000460318">
    <property type="component" value="Unassembled WGS sequence"/>
</dbReference>
<name>A0A7X3IIA0_9BACL</name>
<dbReference type="AlphaFoldDB" id="A0A7X3IIA0"/>
<dbReference type="CDD" id="cd00063">
    <property type="entry name" value="FN3"/>
    <property type="match status" value="2"/>
</dbReference>
<dbReference type="InterPro" id="IPR008979">
    <property type="entry name" value="Galactose-bd-like_sf"/>
</dbReference>
<gene>
    <name evidence="4" type="ORF">GRF59_10125</name>
</gene>
<organism evidence="4 5">
    <name type="scientific">Paenibacillus dendrobii</name>
    <dbReference type="NCBI Taxonomy" id="2691084"/>
    <lineage>
        <taxon>Bacteria</taxon>
        <taxon>Bacillati</taxon>
        <taxon>Bacillota</taxon>
        <taxon>Bacilli</taxon>
        <taxon>Bacillales</taxon>
        <taxon>Paenibacillaceae</taxon>
        <taxon>Paenibacillus</taxon>
    </lineage>
</organism>
<feature type="domain" description="Fibronectin type-III" evidence="3">
    <location>
        <begin position="658"/>
        <end position="744"/>
    </location>
</feature>
<dbReference type="SMART" id="SM00776">
    <property type="entry name" value="NPCBM"/>
    <property type="match status" value="2"/>
</dbReference>
<evidence type="ECO:0000313" key="4">
    <source>
        <dbReference type="EMBL" id="MWV43991.1"/>
    </source>
</evidence>
<dbReference type="InterPro" id="IPR013222">
    <property type="entry name" value="Glyco_hyd_98_carb-bd"/>
</dbReference>
<feature type="domain" description="Fibronectin type-III" evidence="3">
    <location>
        <begin position="892"/>
        <end position="977"/>
    </location>
</feature>
<sequence length="1116" mass="120530">MRRISFILFIVTLIAGNYAFNTAVSEASGTHAAVSGATGTYVYEAEDMALTNFTTDTWTYMNYVNHQPIETMKFVQGTLGNTSTASSVFNGTSGIYDIITRYVGQVQNGVSYTIAVNGITVDQWGSSQRYGTDYMDPRDIDNHTTSKVTLKPGDVLKLTAVSTNEAARVDRLTVQTYQGPPASSLTIDSPNAALNDGFDWAKNRALGLTFYPGNPMIGHESEWWRLSDSTHTSTVPGYWGAYENRESFYNRDISHQSDGGHLLGLDDETFSMMKTFAGSSTLPGQNGWPLWAHSSYGLMYYMDGTGFRELPSPFDIMHKSYQQYLWTGDSRWINDPTLSAYYDSTVGPFLADHGVVWNDANPSIEQPVVKMKPGEYTPTYYEFITDHFVSAGDSLALEYQSLLAYAEILKAKGDSAGSTLWKNRAQRLKDYYEAHWYDPSTGHYIRGFDANGGFKSDWGHEASMFIPLKGLGDFGPRTHAFLDYIRANDDDLNVEATTYLPEMYYNYNRSAEGWYWLSKILKEKNTYPEVSFTALSNAIVGMMGLQPNAPASKVSTISRLTDEVPWAEVNHVKIGSNDLKIKHNGLTNSTLTNNSGEAITWEAQFYGKYSLLNVNGSPIAAKTKTLYGQEISYVDVVVNSGESCHVGAETIDYIAPTAPTNLTASQVSPTTVQLSWTASEDNVGVAGYDIYSGSTVIGSTKSTSYTVTGLAAGGESYTFTVKAKDAAGNVSAASNEVNVSTPITPEVYVSDLKWVSADAGWGTVQKDKSVGGNTLTLKGKSYAKGIGTHAASSIIYNLNGQYARFRSDVGVDQEVGTSSTVVFQVWADGSKLFDSGVMNNASAAQAIDVSVSGVNELVLRVTDAGDGINSDHADWADAQLLRSEPDTQAPTAPANLAASNITENGVDLSWTASSDNVGVVEYWIYNGTTLAGTATTTSFHAGGLSAGTAYTFSVKAKDAVGNVSTSSNIVNVTTHEAQQIPAYLSDMAWKSATTGWGTVHKDKSVNGNTLTLQGKTYDKGIGTHASSSIAYDLNGHYTRFRSEVGVDDEVGANSTVVFQVWADGSKIFDSGVMNNASAAQAIDVSVAGVNELVLTVTDAGDGINSDHADWSDARLQ</sequence>
<proteinExistence type="predicted"/>
<dbReference type="PANTHER" id="PTHR44170:SF6">
    <property type="entry name" value="CONTACTIN"/>
    <property type="match status" value="1"/>
</dbReference>